<evidence type="ECO:0000256" key="1">
    <source>
        <dbReference type="ARBA" id="ARBA00023157"/>
    </source>
</evidence>
<evidence type="ECO:0000313" key="6">
    <source>
        <dbReference type="EnsemblMetazoa" id="CJA05926.1"/>
    </source>
</evidence>
<dbReference type="Gene3D" id="2.60.120.290">
    <property type="entry name" value="Spermadhesin, CUB domain"/>
    <property type="match status" value="1"/>
</dbReference>
<feature type="chain" id="PRO_5035719984" description="C-type LECtin" evidence="3">
    <location>
        <begin position="20"/>
        <end position="413"/>
    </location>
</feature>
<dbReference type="PROSITE" id="PS00615">
    <property type="entry name" value="C_TYPE_LECTIN_1"/>
    <property type="match status" value="1"/>
</dbReference>
<dbReference type="PROSITE" id="PS50041">
    <property type="entry name" value="C_TYPE_LECTIN_2"/>
    <property type="match status" value="2"/>
</dbReference>
<dbReference type="SMART" id="SM00034">
    <property type="entry name" value="CLECT"/>
    <property type="match status" value="2"/>
</dbReference>
<proteinExistence type="predicted"/>
<keyword evidence="1" id="KW-1015">Disulfide bond</keyword>
<dbReference type="InterPro" id="IPR016187">
    <property type="entry name" value="CTDL_fold"/>
</dbReference>
<reference evidence="7" key="1">
    <citation type="submission" date="2010-08" db="EMBL/GenBank/DDBJ databases">
        <authorList>
            <consortium name="Caenorhabditis japonica Sequencing Consortium"/>
            <person name="Wilson R.K."/>
        </authorList>
    </citation>
    <scope>NUCLEOTIDE SEQUENCE [LARGE SCALE GENOMIC DNA]</scope>
    <source>
        <strain evidence="7">DF5081</strain>
    </source>
</reference>
<dbReference type="PROSITE" id="PS01180">
    <property type="entry name" value="CUB"/>
    <property type="match status" value="1"/>
</dbReference>
<dbReference type="InterPro" id="IPR016186">
    <property type="entry name" value="C-type_lectin-like/link_sf"/>
</dbReference>
<dbReference type="InterPro" id="IPR000859">
    <property type="entry name" value="CUB_dom"/>
</dbReference>
<dbReference type="AlphaFoldDB" id="A0A8R1HMN0"/>
<dbReference type="SUPFAM" id="SSF56436">
    <property type="entry name" value="C-type lectin-like"/>
    <property type="match status" value="2"/>
</dbReference>
<dbReference type="Pfam" id="PF00431">
    <property type="entry name" value="CUB"/>
    <property type="match status" value="1"/>
</dbReference>
<keyword evidence="7" id="KW-1185">Reference proteome</keyword>
<reference evidence="6" key="2">
    <citation type="submission" date="2022-06" db="UniProtKB">
        <authorList>
            <consortium name="EnsemblMetazoa"/>
        </authorList>
    </citation>
    <scope>IDENTIFICATION</scope>
    <source>
        <strain evidence="6">DF5081</strain>
    </source>
</reference>
<evidence type="ECO:0000256" key="3">
    <source>
        <dbReference type="SAM" id="SignalP"/>
    </source>
</evidence>
<evidence type="ECO:0000256" key="2">
    <source>
        <dbReference type="PROSITE-ProRule" id="PRU00059"/>
    </source>
</evidence>
<evidence type="ECO:0000259" key="4">
    <source>
        <dbReference type="PROSITE" id="PS01180"/>
    </source>
</evidence>
<dbReference type="CDD" id="cd00041">
    <property type="entry name" value="CUB"/>
    <property type="match status" value="1"/>
</dbReference>
<dbReference type="PANTHER" id="PTHR22991">
    <property type="entry name" value="PROTEIN CBG13490"/>
    <property type="match status" value="1"/>
</dbReference>
<evidence type="ECO:0008006" key="8">
    <source>
        <dbReference type="Google" id="ProtNLM"/>
    </source>
</evidence>
<feature type="domain" description="C-type lectin" evidence="5">
    <location>
        <begin position="32"/>
        <end position="146"/>
    </location>
</feature>
<comment type="caution">
    <text evidence="2">Lacks conserved residue(s) required for the propagation of feature annotation.</text>
</comment>
<dbReference type="SMART" id="SM00042">
    <property type="entry name" value="CUB"/>
    <property type="match status" value="1"/>
</dbReference>
<dbReference type="InterPro" id="IPR050976">
    <property type="entry name" value="Snaclec"/>
</dbReference>
<evidence type="ECO:0000259" key="5">
    <source>
        <dbReference type="PROSITE" id="PS50041"/>
    </source>
</evidence>
<dbReference type="Proteomes" id="UP000005237">
    <property type="component" value="Unassembled WGS sequence"/>
</dbReference>
<dbReference type="InterPro" id="IPR001304">
    <property type="entry name" value="C-type_lectin-like"/>
</dbReference>
<evidence type="ECO:0000313" key="7">
    <source>
        <dbReference type="Proteomes" id="UP000005237"/>
    </source>
</evidence>
<protein>
    <recommendedName>
        <fullName evidence="8">C-type LECtin</fullName>
    </recommendedName>
</protein>
<dbReference type="Gene3D" id="3.10.100.10">
    <property type="entry name" value="Mannose-Binding Protein A, subunit A"/>
    <property type="match status" value="2"/>
</dbReference>
<dbReference type="EnsemblMetazoa" id="CJA05926.1">
    <property type="protein sequence ID" value="CJA05926.1"/>
    <property type="gene ID" value="WBGene00125130"/>
</dbReference>
<feature type="signal peptide" evidence="3">
    <location>
        <begin position="1"/>
        <end position="19"/>
    </location>
</feature>
<feature type="domain" description="C-type lectin" evidence="5">
    <location>
        <begin position="170"/>
        <end position="287"/>
    </location>
</feature>
<dbReference type="SUPFAM" id="SSF49854">
    <property type="entry name" value="Spermadhesin, CUB domain"/>
    <property type="match status" value="1"/>
</dbReference>
<keyword evidence="3" id="KW-0732">Signal</keyword>
<organism evidence="6 7">
    <name type="scientific">Caenorhabditis japonica</name>
    <dbReference type="NCBI Taxonomy" id="281687"/>
    <lineage>
        <taxon>Eukaryota</taxon>
        <taxon>Metazoa</taxon>
        <taxon>Ecdysozoa</taxon>
        <taxon>Nematoda</taxon>
        <taxon>Chromadorea</taxon>
        <taxon>Rhabditida</taxon>
        <taxon>Rhabditina</taxon>
        <taxon>Rhabditomorpha</taxon>
        <taxon>Rhabditoidea</taxon>
        <taxon>Rhabditidae</taxon>
        <taxon>Peloderinae</taxon>
        <taxon>Caenorhabditis</taxon>
    </lineage>
</organism>
<feature type="domain" description="CUB" evidence="4">
    <location>
        <begin position="314"/>
        <end position="413"/>
    </location>
</feature>
<dbReference type="Pfam" id="PF00059">
    <property type="entry name" value="Lectin_C"/>
    <property type="match status" value="2"/>
</dbReference>
<dbReference type="InterPro" id="IPR035914">
    <property type="entry name" value="Sperma_CUB_dom_sf"/>
</dbReference>
<dbReference type="InterPro" id="IPR018378">
    <property type="entry name" value="C-type_lectin_CS"/>
</dbReference>
<sequence length="413" mass="46004">MRLISFSILLTVFAKNVLGGSVVCPSGFSVLNNNKCIRLFTNELPHRQAEVDCRFLGGTLVNVKNAIDNRGITNIAATAGVNSIWIGTYCFDVNNGTNCYFDDKSGQLSYSNFAAGFPRVYEPYGGCTYLVTTGQYVGQWYNSKCDIAGMAFVCEAPISYFDQSYCSHNYNGYCYYPSTELQLTTINTTYTRAQSLCQSKNSNLVSIHSMRELDYVQSLYRSSQTNSIVLGATALLPNTFDWADNSAWNFSYMDPFSNSNGDCLQMNLTTRLWTAIDCQANNYFLCKRPVSSQSVDQNQNDEIKFIDDPDFSQCNTTFFMAPGVITSFGYPQAGLPSTYCTWRLVTLGSYQIGLFFTHLQTFNDVVVYDEYSNPIGNAHNRSMMIAPSNIAIVSFKSGGYNAYTGFSATVLPY</sequence>
<dbReference type="PANTHER" id="PTHR22991:SF43">
    <property type="entry name" value="C-TYPE LECTIN-RELATED"/>
    <property type="match status" value="1"/>
</dbReference>
<name>A0A8R1HMN0_CAEJA</name>
<accession>A0A8R1HMN0</accession>
<dbReference type="CDD" id="cd00037">
    <property type="entry name" value="CLECT"/>
    <property type="match status" value="2"/>
</dbReference>